<keyword evidence="1" id="KW-0175">Coiled coil</keyword>
<evidence type="ECO:0000259" key="2">
    <source>
        <dbReference type="Pfam" id="PF00078"/>
    </source>
</evidence>
<comment type="caution">
    <text evidence="3">The sequence shown here is derived from an EMBL/GenBank/DDBJ whole genome shotgun (WGS) entry which is preliminary data.</text>
</comment>
<dbReference type="AlphaFoldDB" id="A0AA38SP69"/>
<dbReference type="SUPFAM" id="SSF56672">
    <property type="entry name" value="DNA/RNA polymerases"/>
    <property type="match status" value="1"/>
</dbReference>
<evidence type="ECO:0000256" key="1">
    <source>
        <dbReference type="SAM" id="Coils"/>
    </source>
</evidence>
<keyword evidence="4" id="KW-1185">Reference proteome</keyword>
<dbReference type="Proteomes" id="UP001172457">
    <property type="component" value="Chromosome 5"/>
</dbReference>
<feature type="coiled-coil region" evidence="1">
    <location>
        <begin position="55"/>
        <end position="82"/>
    </location>
</feature>
<name>A0AA38SP69_9ASTR</name>
<dbReference type="PANTHER" id="PTHR33064">
    <property type="entry name" value="POL PROTEIN"/>
    <property type="match status" value="1"/>
</dbReference>
<evidence type="ECO:0000313" key="4">
    <source>
        <dbReference type="Proteomes" id="UP001172457"/>
    </source>
</evidence>
<proteinExistence type="predicted"/>
<dbReference type="Gene3D" id="3.30.70.270">
    <property type="match status" value="1"/>
</dbReference>
<sequence>MIKSTFKEKGIDSPIELAIMDNRIRNREEALNVSQLPPIFSKGIPLLTYQSNENVLDYQVNLRRLDLDIEDIKQRLKQCYTENPLQFWDKNQITAKLEMKDKEKEIRVKPMRYNPEDQKEFMIQTKELLDLKLIRISHSPHSSPAFMIFSKFDCKSGFWQIKMHLDSILYTSFSTPQGQYEWFVMPFGLKNAPQIFQRKIDTHRPSIGYVNTEDILEEDVVHVLLAKTNKQKKIQQQQQLKERISNTNID</sequence>
<dbReference type="InterPro" id="IPR051320">
    <property type="entry name" value="Viral_Replic_Matur_Polypro"/>
</dbReference>
<dbReference type="PANTHER" id="PTHR33064:SF37">
    <property type="entry name" value="RIBONUCLEASE H"/>
    <property type="match status" value="1"/>
</dbReference>
<feature type="domain" description="Reverse transcriptase" evidence="2">
    <location>
        <begin position="142"/>
        <end position="201"/>
    </location>
</feature>
<evidence type="ECO:0000313" key="3">
    <source>
        <dbReference type="EMBL" id="KAJ9546329.1"/>
    </source>
</evidence>
<accession>A0AA38SP69</accession>
<reference evidence="3" key="1">
    <citation type="submission" date="2023-03" db="EMBL/GenBank/DDBJ databases">
        <title>Chromosome-scale reference genome and RAD-based genetic map of yellow starthistle (Centaurea solstitialis) reveal putative structural variation and QTLs associated with invader traits.</title>
        <authorList>
            <person name="Reatini B."/>
            <person name="Cang F.A."/>
            <person name="Jiang Q."/>
            <person name="Mckibben M.T.W."/>
            <person name="Barker M.S."/>
            <person name="Rieseberg L.H."/>
            <person name="Dlugosch K.M."/>
        </authorList>
    </citation>
    <scope>NUCLEOTIDE SEQUENCE</scope>
    <source>
        <strain evidence="3">CAN-66</strain>
        <tissue evidence="3">Leaf</tissue>
    </source>
</reference>
<gene>
    <name evidence="3" type="ORF">OSB04_018872</name>
</gene>
<dbReference type="InterPro" id="IPR043502">
    <property type="entry name" value="DNA/RNA_pol_sf"/>
</dbReference>
<dbReference type="EMBL" id="JARYMX010000005">
    <property type="protein sequence ID" value="KAJ9546329.1"/>
    <property type="molecule type" value="Genomic_DNA"/>
</dbReference>
<protein>
    <recommendedName>
        <fullName evidence="2">Reverse transcriptase domain-containing protein</fullName>
    </recommendedName>
</protein>
<dbReference type="Pfam" id="PF00078">
    <property type="entry name" value="RVT_1"/>
    <property type="match status" value="1"/>
</dbReference>
<dbReference type="Gene3D" id="3.10.10.10">
    <property type="entry name" value="HIV Type 1 Reverse Transcriptase, subunit A, domain 1"/>
    <property type="match status" value="2"/>
</dbReference>
<dbReference type="InterPro" id="IPR000477">
    <property type="entry name" value="RT_dom"/>
</dbReference>
<organism evidence="3 4">
    <name type="scientific">Centaurea solstitialis</name>
    <name type="common">yellow star-thistle</name>
    <dbReference type="NCBI Taxonomy" id="347529"/>
    <lineage>
        <taxon>Eukaryota</taxon>
        <taxon>Viridiplantae</taxon>
        <taxon>Streptophyta</taxon>
        <taxon>Embryophyta</taxon>
        <taxon>Tracheophyta</taxon>
        <taxon>Spermatophyta</taxon>
        <taxon>Magnoliopsida</taxon>
        <taxon>eudicotyledons</taxon>
        <taxon>Gunneridae</taxon>
        <taxon>Pentapetalae</taxon>
        <taxon>asterids</taxon>
        <taxon>campanulids</taxon>
        <taxon>Asterales</taxon>
        <taxon>Asteraceae</taxon>
        <taxon>Carduoideae</taxon>
        <taxon>Cardueae</taxon>
        <taxon>Centaureinae</taxon>
        <taxon>Centaurea</taxon>
    </lineage>
</organism>
<dbReference type="InterPro" id="IPR043128">
    <property type="entry name" value="Rev_trsase/Diguanyl_cyclase"/>
</dbReference>